<dbReference type="InterPro" id="IPR027417">
    <property type="entry name" value="P-loop_NTPase"/>
</dbReference>
<dbReference type="GO" id="GO:0005524">
    <property type="term" value="F:ATP binding"/>
    <property type="evidence" value="ECO:0007669"/>
    <property type="project" value="UniProtKB-UniRule"/>
</dbReference>
<dbReference type="GO" id="GO:0008270">
    <property type="term" value="F:zinc ion binding"/>
    <property type="evidence" value="ECO:0007669"/>
    <property type="project" value="UniProtKB-UniRule"/>
</dbReference>
<evidence type="ECO:0000256" key="12">
    <source>
        <dbReference type="HAMAP-Rule" id="MF_00983"/>
    </source>
</evidence>
<dbReference type="NCBIfam" id="NF004067">
    <property type="entry name" value="PRK05580.1-4"/>
    <property type="match status" value="1"/>
</dbReference>
<reference evidence="14 15" key="1">
    <citation type="submission" date="2018-10" db="EMBL/GenBank/DDBJ databases">
        <title>Genomic Encyclopedia of Type Strains, Phase IV (KMG-IV): sequencing the most valuable type-strain genomes for metagenomic binning, comparative biology and taxonomic classification.</title>
        <authorList>
            <person name="Goeker M."/>
        </authorList>
    </citation>
    <scope>NUCLEOTIDE SEQUENCE [LARGE SCALE GENOMIC DNA]</scope>
    <source>
        <strain evidence="14 15">DSM 12769</strain>
    </source>
</reference>
<sequence length="739" mass="81187">MARILRVALPVPLYTCYDYLPPREAWPEQAGRGCRVRVPFGRGRRVGVVVAVTEHTEVPQHKLRPAQAWLDAEPLLDAPLMALLEWAARYYHHPLGEVLDAALPTLLRQGEPAQWRLREHWWVTEQGRNTEPDALNRAPRQAQLLARLQALGERGLEASELAQMPGQARRAARALADRGLAVSAEQASPELLQGEGVETPPAPLDDQQAVLDHLQAAGEGFQPILLEGVTGSGKTEVYLRATEQALASGRQVLILVPEIGLTPQLLRRFRRRLAVPMAVFHSGLNDRERLDAWLAAREGRARVLIGTRSAVFAPLPEPGLILVDEEHDTSFKQQDGFRYSARDLAVMRARRLGVPVLLGTATPSLESLQNALAGRYAHLHLKHRAGGAAMPSFRVLDVRGRPLREGLSPALQTAMDAHLAADGQVLLFLNRRGFAPTLLCHECGWVAECQRCDARYTWHRRAGRLRCHHCDSEQPVPRACPECGSVDLRAVGQGTERVEQVLAELYPDVPVLRIDRDSTRRRGAMDALLAEAHQPGARILLGTQMLAKGHHFPDVTLVGVLDADHGLYGADFRALERMAQLLIQVAGRAGRAERPGEVLIQTHHPEHPLLHTLLGSGYDAFARAHLEERRGAGLPPFAAMALLRAEAVQAGHARGFLQAAAEQARALAGGGMQAGVMVLGPVPAPMERRAGRYRAQLLLQAESRAALHRLLARWVPGLAALPTARQARWSLDVDPQDMF</sequence>
<feature type="binding site" evidence="12">
    <location>
        <position position="467"/>
    </location>
    <ligand>
        <name>Zn(2+)</name>
        <dbReference type="ChEBI" id="CHEBI:29105"/>
        <label>2</label>
    </ligand>
</feature>
<evidence type="ECO:0000256" key="7">
    <source>
        <dbReference type="ARBA" id="ARBA00022833"/>
    </source>
</evidence>
<dbReference type="InterPro" id="IPR014001">
    <property type="entry name" value="Helicase_ATP-bd"/>
</dbReference>
<dbReference type="Pfam" id="PF00270">
    <property type="entry name" value="DEAD"/>
    <property type="match status" value="1"/>
</dbReference>
<protein>
    <recommendedName>
        <fullName evidence="12">Replication restart protein PriA</fullName>
    </recommendedName>
    <alternativeName>
        <fullName evidence="12">ATP-dependent DNA helicase PriA</fullName>
        <ecNumber evidence="12">5.6.2.4</ecNumber>
    </alternativeName>
    <alternativeName>
        <fullName evidence="12">DNA 3'-5' helicase PriA</fullName>
    </alternativeName>
</protein>
<evidence type="ECO:0000256" key="1">
    <source>
        <dbReference type="ARBA" id="ARBA00022515"/>
    </source>
</evidence>
<keyword evidence="6 12" id="KW-0347">Helicase</keyword>
<name>A0A498BZQ1_9GAMM</name>
<evidence type="ECO:0000256" key="11">
    <source>
        <dbReference type="ARBA" id="ARBA00048988"/>
    </source>
</evidence>
<keyword evidence="3 12" id="KW-0479">Metal-binding</keyword>
<feature type="binding site" evidence="12">
    <location>
        <position position="470"/>
    </location>
    <ligand>
        <name>Zn(2+)</name>
        <dbReference type="ChEBI" id="CHEBI:29105"/>
        <label>2</label>
    </ligand>
</feature>
<comment type="caution">
    <text evidence="14">The sequence shown here is derived from an EMBL/GenBank/DDBJ whole genome shotgun (WGS) entry which is preliminary data.</text>
</comment>
<dbReference type="CDD" id="cd18804">
    <property type="entry name" value="SF2_C_priA"/>
    <property type="match status" value="1"/>
</dbReference>
<keyword evidence="10 12" id="KW-0413">Isomerase</keyword>
<evidence type="ECO:0000256" key="10">
    <source>
        <dbReference type="ARBA" id="ARBA00023235"/>
    </source>
</evidence>
<keyword evidence="15" id="KW-1185">Reference proteome</keyword>
<dbReference type="PROSITE" id="PS51192">
    <property type="entry name" value="HELICASE_ATP_BIND_1"/>
    <property type="match status" value="1"/>
</dbReference>
<keyword evidence="9 12" id="KW-0238">DNA-binding</keyword>
<dbReference type="InterPro" id="IPR011545">
    <property type="entry name" value="DEAD/DEAH_box_helicase_dom"/>
</dbReference>
<feature type="binding site" evidence="12">
    <location>
        <position position="443"/>
    </location>
    <ligand>
        <name>Zn(2+)</name>
        <dbReference type="ChEBI" id="CHEBI:29105"/>
        <label>1</label>
    </ligand>
</feature>
<feature type="binding site" evidence="12">
    <location>
        <position position="452"/>
    </location>
    <ligand>
        <name>Zn(2+)</name>
        <dbReference type="ChEBI" id="CHEBI:29105"/>
        <label>2</label>
    </ligand>
</feature>
<dbReference type="AlphaFoldDB" id="A0A498BZQ1"/>
<comment type="catalytic activity">
    <reaction evidence="12">
        <text>Couples ATP hydrolysis with the unwinding of duplex DNA by translocating in the 3'-5' direction.</text>
        <dbReference type="EC" id="5.6.2.4"/>
    </reaction>
</comment>
<keyword evidence="1 12" id="KW-0639">Primosome</keyword>
<evidence type="ECO:0000256" key="2">
    <source>
        <dbReference type="ARBA" id="ARBA00022705"/>
    </source>
</evidence>
<keyword evidence="2 12" id="KW-0235">DNA replication</keyword>
<feature type="domain" description="Helicase ATP-binding" evidence="13">
    <location>
        <begin position="215"/>
        <end position="381"/>
    </location>
</feature>
<dbReference type="NCBIfam" id="NF004065">
    <property type="entry name" value="PRK05580.1-1"/>
    <property type="match status" value="1"/>
</dbReference>
<dbReference type="PANTHER" id="PTHR30580:SF0">
    <property type="entry name" value="PRIMOSOMAL PROTEIN N"/>
    <property type="match status" value="1"/>
</dbReference>
<dbReference type="Pfam" id="PF18074">
    <property type="entry name" value="PriA_C"/>
    <property type="match status" value="1"/>
</dbReference>
<comment type="catalytic activity">
    <reaction evidence="11 12">
        <text>ATP + H2O = ADP + phosphate + H(+)</text>
        <dbReference type="Rhea" id="RHEA:13065"/>
        <dbReference type="ChEBI" id="CHEBI:15377"/>
        <dbReference type="ChEBI" id="CHEBI:15378"/>
        <dbReference type="ChEBI" id="CHEBI:30616"/>
        <dbReference type="ChEBI" id="CHEBI:43474"/>
        <dbReference type="ChEBI" id="CHEBI:456216"/>
        <dbReference type="EC" id="5.6.2.4"/>
    </reaction>
</comment>
<dbReference type="Pfam" id="PF17764">
    <property type="entry name" value="PriA_3primeBD"/>
    <property type="match status" value="1"/>
</dbReference>
<evidence type="ECO:0000256" key="9">
    <source>
        <dbReference type="ARBA" id="ARBA00023125"/>
    </source>
</evidence>
<keyword evidence="7 12" id="KW-0862">Zinc</keyword>
<feature type="binding site" evidence="12">
    <location>
        <position position="449"/>
    </location>
    <ligand>
        <name>Zn(2+)</name>
        <dbReference type="ChEBI" id="CHEBI:29105"/>
        <label>2</label>
    </ligand>
</feature>
<evidence type="ECO:0000256" key="3">
    <source>
        <dbReference type="ARBA" id="ARBA00022723"/>
    </source>
</evidence>
<dbReference type="Pfam" id="PF18319">
    <property type="entry name" value="Zn_ribbon_PriA"/>
    <property type="match status" value="1"/>
</dbReference>
<keyword evidence="4 12" id="KW-0547">Nucleotide-binding</keyword>
<dbReference type="FunFam" id="3.40.50.300:FF:000489">
    <property type="entry name" value="Primosome assembly protein PriA"/>
    <property type="match status" value="1"/>
</dbReference>
<dbReference type="Proteomes" id="UP000275461">
    <property type="component" value="Unassembled WGS sequence"/>
</dbReference>
<comment type="similarity">
    <text evidence="12">Belongs to the helicase family. PriA subfamily.</text>
</comment>
<evidence type="ECO:0000256" key="5">
    <source>
        <dbReference type="ARBA" id="ARBA00022801"/>
    </source>
</evidence>
<dbReference type="CDD" id="cd17929">
    <property type="entry name" value="DEXHc_priA"/>
    <property type="match status" value="1"/>
</dbReference>
<dbReference type="EC" id="5.6.2.4" evidence="12"/>
<proteinExistence type="inferred from homology"/>
<dbReference type="InterPro" id="IPR041236">
    <property type="entry name" value="PriA_C"/>
</dbReference>
<dbReference type="InterPro" id="IPR005259">
    <property type="entry name" value="PriA"/>
</dbReference>
<accession>A0A498BZQ1</accession>
<comment type="function">
    <text evidence="12">Initiates the restart of stalled replication forks, which reloads the replicative helicase on sites other than the origin of replication. Recognizes and binds to abandoned replication forks and remodels them to uncover a helicase loading site. Promotes assembly of the primosome at these replication forks.</text>
</comment>
<gene>
    <name evidence="12" type="primary">priA</name>
    <name evidence="14" type="ORF">DFR31_2118</name>
</gene>
<dbReference type="GO" id="GO:0016887">
    <property type="term" value="F:ATP hydrolysis activity"/>
    <property type="evidence" value="ECO:0007669"/>
    <property type="project" value="RHEA"/>
</dbReference>
<evidence type="ECO:0000256" key="8">
    <source>
        <dbReference type="ARBA" id="ARBA00022840"/>
    </source>
</evidence>
<dbReference type="GO" id="GO:0006302">
    <property type="term" value="P:double-strand break repair"/>
    <property type="evidence" value="ECO:0007669"/>
    <property type="project" value="InterPro"/>
</dbReference>
<evidence type="ECO:0000259" key="13">
    <source>
        <dbReference type="PROSITE" id="PS51192"/>
    </source>
</evidence>
<keyword evidence="5 12" id="KW-0378">Hydrolase</keyword>
<evidence type="ECO:0000313" key="15">
    <source>
        <dbReference type="Proteomes" id="UP000275461"/>
    </source>
</evidence>
<dbReference type="GO" id="GO:0006310">
    <property type="term" value="P:DNA recombination"/>
    <property type="evidence" value="ECO:0007669"/>
    <property type="project" value="InterPro"/>
</dbReference>
<dbReference type="SUPFAM" id="SSF52540">
    <property type="entry name" value="P-loop containing nucleoside triphosphate hydrolases"/>
    <property type="match status" value="2"/>
</dbReference>
<dbReference type="HAMAP" id="MF_00983">
    <property type="entry name" value="PriA"/>
    <property type="match status" value="1"/>
</dbReference>
<dbReference type="InterPro" id="IPR041222">
    <property type="entry name" value="PriA_3primeBD"/>
</dbReference>
<dbReference type="NCBIfam" id="TIGR00595">
    <property type="entry name" value="priA"/>
    <property type="match status" value="1"/>
</dbReference>
<feature type="binding site" evidence="12">
    <location>
        <position position="480"/>
    </location>
    <ligand>
        <name>Zn(2+)</name>
        <dbReference type="ChEBI" id="CHEBI:29105"/>
        <label>1</label>
    </ligand>
</feature>
<dbReference type="FunFam" id="3.40.1440.60:FF:000001">
    <property type="entry name" value="Primosomal protein N"/>
    <property type="match status" value="1"/>
</dbReference>
<dbReference type="Pfam" id="PF00271">
    <property type="entry name" value="Helicase_C"/>
    <property type="match status" value="1"/>
</dbReference>
<organism evidence="14 15">
    <name type="scientific">Alkalispirillum mobile</name>
    <dbReference type="NCBI Taxonomy" id="85925"/>
    <lineage>
        <taxon>Bacteria</taxon>
        <taxon>Pseudomonadati</taxon>
        <taxon>Pseudomonadota</taxon>
        <taxon>Gammaproteobacteria</taxon>
        <taxon>Chromatiales</taxon>
        <taxon>Ectothiorhodospiraceae</taxon>
        <taxon>Alkalispirillum</taxon>
    </lineage>
</organism>
<feature type="binding site" evidence="12">
    <location>
        <position position="440"/>
    </location>
    <ligand>
        <name>Zn(2+)</name>
        <dbReference type="ChEBI" id="CHEBI:29105"/>
        <label>1</label>
    </ligand>
</feature>
<evidence type="ECO:0000313" key="14">
    <source>
        <dbReference type="EMBL" id="RLK48239.1"/>
    </source>
</evidence>
<dbReference type="PANTHER" id="PTHR30580">
    <property type="entry name" value="PRIMOSOMAL PROTEIN N"/>
    <property type="match status" value="1"/>
</dbReference>
<dbReference type="Gene3D" id="3.40.1440.60">
    <property type="entry name" value="PriA, 3(prime) DNA-binding domain"/>
    <property type="match status" value="1"/>
</dbReference>
<comment type="cofactor">
    <cofactor evidence="12">
        <name>Zn(2+)</name>
        <dbReference type="ChEBI" id="CHEBI:29105"/>
    </cofactor>
    <text evidence="12">Binds 2 zinc ions per subunit.</text>
</comment>
<dbReference type="GO" id="GO:0006270">
    <property type="term" value="P:DNA replication initiation"/>
    <property type="evidence" value="ECO:0007669"/>
    <property type="project" value="TreeGrafter"/>
</dbReference>
<dbReference type="InterPro" id="IPR001650">
    <property type="entry name" value="Helicase_C-like"/>
</dbReference>
<dbReference type="SMART" id="SM00490">
    <property type="entry name" value="HELICc"/>
    <property type="match status" value="1"/>
</dbReference>
<dbReference type="GO" id="GO:1990077">
    <property type="term" value="C:primosome complex"/>
    <property type="evidence" value="ECO:0007669"/>
    <property type="project" value="UniProtKB-UniRule"/>
</dbReference>
<dbReference type="InterPro" id="IPR042115">
    <property type="entry name" value="PriA_3primeBD_sf"/>
</dbReference>
<dbReference type="GO" id="GO:0003677">
    <property type="term" value="F:DNA binding"/>
    <property type="evidence" value="ECO:0007669"/>
    <property type="project" value="UniProtKB-UniRule"/>
</dbReference>
<dbReference type="RefSeq" id="WP_121442643.1">
    <property type="nucleotide sequence ID" value="NZ_RCDA01000003.1"/>
</dbReference>
<feature type="binding site" evidence="12">
    <location>
        <position position="483"/>
    </location>
    <ligand>
        <name>Zn(2+)</name>
        <dbReference type="ChEBI" id="CHEBI:29105"/>
        <label>1</label>
    </ligand>
</feature>
<evidence type="ECO:0000256" key="6">
    <source>
        <dbReference type="ARBA" id="ARBA00022806"/>
    </source>
</evidence>
<keyword evidence="8 12" id="KW-0067">ATP-binding</keyword>
<dbReference type="OrthoDB" id="9759544at2"/>
<dbReference type="GO" id="GO:0006269">
    <property type="term" value="P:DNA replication, synthesis of primer"/>
    <property type="evidence" value="ECO:0007669"/>
    <property type="project" value="UniProtKB-KW"/>
</dbReference>
<dbReference type="EMBL" id="RCDA01000003">
    <property type="protein sequence ID" value="RLK48239.1"/>
    <property type="molecule type" value="Genomic_DNA"/>
</dbReference>
<dbReference type="GO" id="GO:0043138">
    <property type="term" value="F:3'-5' DNA helicase activity"/>
    <property type="evidence" value="ECO:0007669"/>
    <property type="project" value="UniProtKB-EC"/>
</dbReference>
<evidence type="ECO:0000256" key="4">
    <source>
        <dbReference type="ARBA" id="ARBA00022741"/>
    </source>
</evidence>
<dbReference type="Gene3D" id="3.40.50.300">
    <property type="entry name" value="P-loop containing nucleotide triphosphate hydrolases"/>
    <property type="match status" value="2"/>
</dbReference>
<dbReference type="InterPro" id="IPR040498">
    <property type="entry name" value="PriA_CRR"/>
</dbReference>
<dbReference type="SMART" id="SM00487">
    <property type="entry name" value="DEXDc"/>
    <property type="match status" value="1"/>
</dbReference>
<comment type="subunit">
    <text evidence="12">Component of the replication restart primosome.</text>
</comment>